<keyword evidence="3" id="KW-1185">Reference proteome</keyword>
<dbReference type="AlphaFoldDB" id="A0A448XQC0"/>
<evidence type="ECO:0000313" key="2">
    <source>
        <dbReference type="EMBL" id="VEL42298.1"/>
    </source>
</evidence>
<feature type="compositionally biased region" description="Basic residues" evidence="1">
    <location>
        <begin position="35"/>
        <end position="53"/>
    </location>
</feature>
<protein>
    <submittedName>
        <fullName evidence="2">Uncharacterized protein</fullName>
    </submittedName>
</protein>
<dbReference type="EMBL" id="CAAALY010273661">
    <property type="protein sequence ID" value="VEL42298.1"/>
    <property type="molecule type" value="Genomic_DNA"/>
</dbReference>
<name>A0A448XQC0_9PLAT</name>
<accession>A0A448XQC0</accession>
<comment type="caution">
    <text evidence="2">The sequence shown here is derived from an EMBL/GenBank/DDBJ whole genome shotgun (WGS) entry which is preliminary data.</text>
</comment>
<gene>
    <name evidence="2" type="ORF">PXEA_LOCUS35738</name>
</gene>
<organism evidence="2 3">
    <name type="scientific">Protopolystoma xenopodis</name>
    <dbReference type="NCBI Taxonomy" id="117903"/>
    <lineage>
        <taxon>Eukaryota</taxon>
        <taxon>Metazoa</taxon>
        <taxon>Spiralia</taxon>
        <taxon>Lophotrochozoa</taxon>
        <taxon>Platyhelminthes</taxon>
        <taxon>Monogenea</taxon>
        <taxon>Polyopisthocotylea</taxon>
        <taxon>Polystomatidea</taxon>
        <taxon>Polystomatidae</taxon>
        <taxon>Protopolystoma</taxon>
    </lineage>
</organism>
<evidence type="ECO:0000313" key="3">
    <source>
        <dbReference type="Proteomes" id="UP000784294"/>
    </source>
</evidence>
<feature type="region of interest" description="Disordered" evidence="1">
    <location>
        <begin position="1"/>
        <end position="94"/>
    </location>
</feature>
<dbReference type="Proteomes" id="UP000784294">
    <property type="component" value="Unassembled WGS sequence"/>
</dbReference>
<proteinExistence type="predicted"/>
<sequence>MVPRLCSSGQGGSASGLGRSISGRGGGRPPGSSSAHRHAHAHTHAHVHPHSHGHGTSGQSGVVESTQQDYTHPTRIQTGLGHHGHHLLTSGISNTSGHRTLASTVTASNFTPSYSSGYLGVNSGPVSGSAAIANIASFTSPDPGSGPTSISPTAGGRGAFSNTIIMDTSSGTSGPPSVALGEVRWS</sequence>
<reference evidence="2" key="1">
    <citation type="submission" date="2018-11" db="EMBL/GenBank/DDBJ databases">
        <authorList>
            <consortium name="Pathogen Informatics"/>
        </authorList>
    </citation>
    <scope>NUCLEOTIDE SEQUENCE</scope>
</reference>
<feature type="compositionally biased region" description="Polar residues" evidence="1">
    <location>
        <begin position="62"/>
        <end position="77"/>
    </location>
</feature>
<evidence type="ECO:0000256" key="1">
    <source>
        <dbReference type="SAM" id="MobiDB-lite"/>
    </source>
</evidence>